<reference evidence="17" key="1">
    <citation type="submission" date="2020-10" db="EMBL/GenBank/DDBJ databases">
        <authorList>
            <person name="Gilroy R."/>
        </authorList>
    </citation>
    <scope>NUCLEOTIDE SEQUENCE</scope>
    <source>
        <strain evidence="17">ChiBcolR7-354</strain>
    </source>
</reference>
<evidence type="ECO:0000256" key="7">
    <source>
        <dbReference type="ARBA" id="ARBA00022741"/>
    </source>
</evidence>
<feature type="domain" description="Cytidyltransferase-like" evidence="15">
    <location>
        <begin position="5"/>
        <end position="172"/>
    </location>
</feature>
<evidence type="ECO:0000256" key="1">
    <source>
        <dbReference type="ARBA" id="ARBA00002324"/>
    </source>
</evidence>
<dbReference type="GO" id="GO:0008803">
    <property type="term" value="F:bis(5'-nucleosyl)-tetraphosphatase (symmetrical) activity"/>
    <property type="evidence" value="ECO:0007669"/>
    <property type="project" value="UniProtKB-EC"/>
</dbReference>
<dbReference type="NCBIfam" id="TIGR00488">
    <property type="entry name" value="bis(5'-nucleosyl)-tetraphosphatase (symmetrical) YqeK"/>
    <property type="match status" value="1"/>
</dbReference>
<dbReference type="Proteomes" id="UP000824262">
    <property type="component" value="Unassembled WGS sequence"/>
</dbReference>
<dbReference type="InterPro" id="IPR014729">
    <property type="entry name" value="Rossmann-like_a/b/a_fold"/>
</dbReference>
<evidence type="ECO:0000256" key="4">
    <source>
        <dbReference type="ARBA" id="ARBA00022679"/>
    </source>
</evidence>
<comment type="pathway">
    <text evidence="2 14">Cofactor biosynthesis; NAD(+) biosynthesis; deamido-NAD(+) from nicotinate D-ribonucleotide: step 1/1.</text>
</comment>
<evidence type="ECO:0000256" key="10">
    <source>
        <dbReference type="ARBA" id="ARBA00023004"/>
    </source>
</evidence>
<evidence type="ECO:0000256" key="14">
    <source>
        <dbReference type="HAMAP-Rule" id="MF_00244"/>
    </source>
</evidence>
<evidence type="ECO:0000259" key="15">
    <source>
        <dbReference type="Pfam" id="PF01467"/>
    </source>
</evidence>
<evidence type="ECO:0000256" key="12">
    <source>
        <dbReference type="ARBA" id="ARBA00048721"/>
    </source>
</evidence>
<dbReference type="InterPro" id="IPR004821">
    <property type="entry name" value="Cyt_trans-like"/>
</dbReference>
<evidence type="ECO:0000256" key="11">
    <source>
        <dbReference type="ARBA" id="ARBA00023027"/>
    </source>
</evidence>
<dbReference type="AlphaFoldDB" id="A0A9D0ZG23"/>
<evidence type="ECO:0000256" key="8">
    <source>
        <dbReference type="ARBA" id="ARBA00022801"/>
    </source>
</evidence>
<dbReference type="InterPro" id="IPR003607">
    <property type="entry name" value="HD/PDEase_dom"/>
</dbReference>
<dbReference type="GO" id="GO:0004515">
    <property type="term" value="F:nicotinate-nucleotide adenylyltransferase activity"/>
    <property type="evidence" value="ECO:0007669"/>
    <property type="project" value="UniProtKB-UniRule"/>
</dbReference>
<protein>
    <recommendedName>
        <fullName evidence="14">Probable nicotinate-nucleotide adenylyltransferase</fullName>
        <ecNumber evidence="14">2.7.7.18</ecNumber>
    </recommendedName>
    <alternativeName>
        <fullName evidence="14">Deamido-NAD(+) diphosphorylase</fullName>
    </alternativeName>
    <alternativeName>
        <fullName evidence="14">Deamido-NAD(+) pyrophosphorylase</fullName>
    </alternativeName>
    <alternativeName>
        <fullName evidence="14">Nicotinate mononucleotide adenylyltransferase</fullName>
        <shortName evidence="14">NaMN adenylyltransferase</shortName>
    </alternativeName>
</protein>
<evidence type="ECO:0000259" key="16">
    <source>
        <dbReference type="Pfam" id="PF01966"/>
    </source>
</evidence>
<keyword evidence="7 14" id="KW-0547">Nucleotide-binding</keyword>
<keyword evidence="3 14" id="KW-0662">Pyridine nucleotide biosynthesis</keyword>
<evidence type="ECO:0000313" key="17">
    <source>
        <dbReference type="EMBL" id="HIQ79457.1"/>
    </source>
</evidence>
<dbReference type="NCBIfam" id="TIGR00482">
    <property type="entry name" value="nicotinate (nicotinamide) nucleotide adenylyltransferase"/>
    <property type="match status" value="1"/>
</dbReference>
<dbReference type="SUPFAM" id="SSF52374">
    <property type="entry name" value="Nucleotidylyl transferase"/>
    <property type="match status" value="1"/>
</dbReference>
<proteinExistence type="inferred from homology"/>
<comment type="function">
    <text evidence="1 14">Catalyzes the reversible adenylation of nicotinate mononucleotide (NaMN) to nicotinic acid adenine dinucleotide (NaAD).</text>
</comment>
<name>A0A9D0ZG23_9FIRM</name>
<dbReference type="PANTHER" id="PTHR39321">
    <property type="entry name" value="NICOTINATE-NUCLEOTIDE ADENYLYLTRANSFERASE-RELATED"/>
    <property type="match status" value="1"/>
</dbReference>
<dbReference type="Gene3D" id="3.40.50.620">
    <property type="entry name" value="HUPs"/>
    <property type="match status" value="1"/>
</dbReference>
<evidence type="ECO:0000256" key="3">
    <source>
        <dbReference type="ARBA" id="ARBA00022642"/>
    </source>
</evidence>
<evidence type="ECO:0000256" key="13">
    <source>
        <dbReference type="ARBA" id="ARBA00049417"/>
    </source>
</evidence>
<keyword evidence="4 14" id="KW-0808">Transferase</keyword>
<comment type="caution">
    <text evidence="17">The sequence shown here is derived from an EMBL/GenBank/DDBJ whole genome shotgun (WGS) entry which is preliminary data.</text>
</comment>
<dbReference type="EMBL" id="DVGA01000105">
    <property type="protein sequence ID" value="HIQ79457.1"/>
    <property type="molecule type" value="Genomic_DNA"/>
</dbReference>
<sequence>MTIALYGGSFNPPHPAHVRAAKTAYDALRPEHFIVMPAAEPPHKAMASGSPDAAERLELTRIAFRACEWAEVSDLELKRGGASYTSDTVRELMGMYPGAEIVLVMGADMLLSFELWHEAAFLLKSCRLAVMPREDGGTEELRSCAARLGQKYGAEIAILDAAPMPMSSSELRGLLKQRRGEDILDPDVYARIIRRRDYGSKPSLSWLREQVRPWLKSSRVPHVLGCEQEAVKLAARWGEEQDEAAEAGILHDITKKLSMPEQLLLAEKYGIVFDKFERTNLKLTHAITGAAVARDLFGVDDRVCSAIRWHTTAKPGMSLLEKIIYMADYIEPTRDFPGVDALRELAYRDLDAAMALGLEMSLEELREKGTEPHPASVNALLFFRKDETR</sequence>
<dbReference type="HAMAP" id="MF_00244">
    <property type="entry name" value="NaMN_adenylyltr"/>
    <property type="match status" value="1"/>
</dbReference>
<dbReference type="CDD" id="cd02165">
    <property type="entry name" value="NMNAT"/>
    <property type="match status" value="1"/>
</dbReference>
<dbReference type="PANTHER" id="PTHR39321:SF3">
    <property type="entry name" value="PHOSPHOPANTETHEINE ADENYLYLTRANSFERASE"/>
    <property type="match status" value="1"/>
</dbReference>
<evidence type="ECO:0000256" key="2">
    <source>
        <dbReference type="ARBA" id="ARBA00005019"/>
    </source>
</evidence>
<dbReference type="GO" id="GO:0009435">
    <property type="term" value="P:NAD+ biosynthetic process"/>
    <property type="evidence" value="ECO:0007669"/>
    <property type="project" value="UniProtKB-UniRule"/>
</dbReference>
<evidence type="ECO:0000313" key="18">
    <source>
        <dbReference type="Proteomes" id="UP000824262"/>
    </source>
</evidence>
<dbReference type="GO" id="GO:0005524">
    <property type="term" value="F:ATP binding"/>
    <property type="evidence" value="ECO:0007669"/>
    <property type="project" value="UniProtKB-KW"/>
</dbReference>
<reference evidence="17" key="2">
    <citation type="journal article" date="2021" name="PeerJ">
        <title>Extensive microbial diversity within the chicken gut microbiome revealed by metagenomics and culture.</title>
        <authorList>
            <person name="Gilroy R."/>
            <person name="Ravi A."/>
            <person name="Getino M."/>
            <person name="Pursley I."/>
            <person name="Horton D.L."/>
            <person name="Alikhan N.F."/>
            <person name="Baker D."/>
            <person name="Gharbi K."/>
            <person name="Hall N."/>
            <person name="Watson M."/>
            <person name="Adriaenssens E.M."/>
            <person name="Foster-Nyarko E."/>
            <person name="Jarju S."/>
            <person name="Secka A."/>
            <person name="Antonio M."/>
            <person name="Oren A."/>
            <person name="Chaudhuri R.R."/>
            <person name="La Ragione R."/>
            <person name="Hildebrand F."/>
            <person name="Pallen M.J."/>
        </authorList>
    </citation>
    <scope>NUCLEOTIDE SEQUENCE</scope>
    <source>
        <strain evidence="17">ChiBcolR7-354</strain>
    </source>
</reference>
<keyword evidence="6" id="KW-0479">Metal-binding</keyword>
<dbReference type="InterPro" id="IPR005248">
    <property type="entry name" value="NadD/NMNAT"/>
</dbReference>
<dbReference type="Pfam" id="PF01467">
    <property type="entry name" value="CTP_transf_like"/>
    <property type="match status" value="1"/>
</dbReference>
<comment type="similarity">
    <text evidence="14">Belongs to the NadD family.</text>
</comment>
<gene>
    <name evidence="14 17" type="primary">nadD</name>
    <name evidence="17" type="ORF">IAB77_09415</name>
</gene>
<evidence type="ECO:0000256" key="5">
    <source>
        <dbReference type="ARBA" id="ARBA00022695"/>
    </source>
</evidence>
<comment type="catalytic activity">
    <reaction evidence="12 14">
        <text>nicotinate beta-D-ribonucleotide + ATP + H(+) = deamido-NAD(+) + diphosphate</text>
        <dbReference type="Rhea" id="RHEA:22860"/>
        <dbReference type="ChEBI" id="CHEBI:15378"/>
        <dbReference type="ChEBI" id="CHEBI:30616"/>
        <dbReference type="ChEBI" id="CHEBI:33019"/>
        <dbReference type="ChEBI" id="CHEBI:57502"/>
        <dbReference type="ChEBI" id="CHEBI:58437"/>
        <dbReference type="EC" id="2.7.7.18"/>
    </reaction>
</comment>
<dbReference type="InterPro" id="IPR006674">
    <property type="entry name" value="HD_domain"/>
</dbReference>
<dbReference type="GO" id="GO:0046872">
    <property type="term" value="F:metal ion binding"/>
    <property type="evidence" value="ECO:0007669"/>
    <property type="project" value="UniProtKB-KW"/>
</dbReference>
<evidence type="ECO:0000256" key="9">
    <source>
        <dbReference type="ARBA" id="ARBA00022840"/>
    </source>
</evidence>
<comment type="catalytic activity">
    <reaction evidence="13">
        <text>P(1),P(4)-bis(5'-adenosyl) tetraphosphate + H2O = 2 ADP + 2 H(+)</text>
        <dbReference type="Rhea" id="RHEA:24252"/>
        <dbReference type="ChEBI" id="CHEBI:15377"/>
        <dbReference type="ChEBI" id="CHEBI:15378"/>
        <dbReference type="ChEBI" id="CHEBI:58141"/>
        <dbReference type="ChEBI" id="CHEBI:456216"/>
        <dbReference type="EC" id="3.6.1.41"/>
    </reaction>
</comment>
<keyword evidence="9 14" id="KW-0067">ATP-binding</keyword>
<accession>A0A9D0ZG23</accession>
<feature type="domain" description="HD" evidence="16">
    <location>
        <begin position="222"/>
        <end position="331"/>
    </location>
</feature>
<keyword evidence="11 14" id="KW-0520">NAD</keyword>
<dbReference type="Pfam" id="PF01966">
    <property type="entry name" value="HD"/>
    <property type="match status" value="1"/>
</dbReference>
<dbReference type="Gene3D" id="1.10.3210.10">
    <property type="entry name" value="Hypothetical protein af1432"/>
    <property type="match status" value="1"/>
</dbReference>
<dbReference type="EC" id="2.7.7.18" evidence="14"/>
<evidence type="ECO:0000256" key="6">
    <source>
        <dbReference type="ARBA" id="ARBA00022723"/>
    </source>
</evidence>
<dbReference type="InterPro" id="IPR005249">
    <property type="entry name" value="YqeK"/>
</dbReference>
<dbReference type="SUPFAM" id="SSF109604">
    <property type="entry name" value="HD-domain/PDEase-like"/>
    <property type="match status" value="1"/>
</dbReference>
<keyword evidence="5 14" id="KW-0548">Nucleotidyltransferase</keyword>
<organism evidence="17 18">
    <name type="scientific">Candidatus Scatomorpha intestinavium</name>
    <dbReference type="NCBI Taxonomy" id="2840922"/>
    <lineage>
        <taxon>Bacteria</taxon>
        <taxon>Bacillati</taxon>
        <taxon>Bacillota</taxon>
        <taxon>Clostridia</taxon>
        <taxon>Eubacteriales</taxon>
        <taxon>Candidatus Scatomorpha</taxon>
    </lineage>
</organism>
<keyword evidence="10" id="KW-0408">Iron</keyword>
<dbReference type="CDD" id="cd00077">
    <property type="entry name" value="HDc"/>
    <property type="match status" value="1"/>
</dbReference>
<keyword evidence="8" id="KW-0378">Hydrolase</keyword>